<evidence type="ECO:0000313" key="4">
    <source>
        <dbReference type="EMBL" id="QEK53094.1"/>
    </source>
</evidence>
<keyword evidence="3" id="KW-0998">Cell outer membrane</keyword>
<sequence>MSTETLFLLLQIILYLNSTDLNYRLLNENILRYTKVFGKDHDVSILAGHSVIYGRSDSFSGSLQGFPSDLLQEFNAGGVLNPSVAGGANEESLQSFFSRVNYAYKGKYLFEVNFRRDGSSRFGPNRRYGNFPSASAGWRLSEENFMKNLTWVSELKLRGSWGITGNDNIDNYIYEQYLNTNLDYFVGGSVVPGVALTRLSNPNISWEQVEQFDIGLDADLFKNRLSFSADYFRRSSSEVLYSNFPIPATVGVNSLSAQNAANMVNEGIEANLSFRGKINEFNYTLSGNVSKFADNKVTSLGFRGVETISGNNIIRIGQPFNAFYGYKVEGIFQTADEVTNAPRQFGSPLTRPGDFRYADLSGPAGVPDGIIDAFDRTVIGNPFPSWLYGFSGNFNYKGIDLAVTFQGVHGLDRILNSNGQQPMPDDRNNGLSYWLNRWTPENPSTELPRLGGVNNTVISDFYVQDVSFLRLRNLELGYTIPSTLTKKYGISRLRFYLSGQNILTFTKLENFDPERERGGATDRLTPLYKIYSFGLNLKF</sequence>
<evidence type="ECO:0000256" key="2">
    <source>
        <dbReference type="ARBA" id="ARBA00023136"/>
    </source>
</evidence>
<reference evidence="4 5" key="1">
    <citation type="submission" date="2019-08" db="EMBL/GenBank/DDBJ databases">
        <title>Pedobacter sp. nov., isolated from Han river, South Korea.</title>
        <authorList>
            <person name="Lee D.-H."/>
            <person name="Kim Y.-S."/>
            <person name="Hwang E.-M."/>
            <person name="Le Tran T.C."/>
            <person name="Cha C.-J."/>
        </authorList>
    </citation>
    <scope>NUCLEOTIDE SEQUENCE [LARGE SCALE GENOMIC DNA]</scope>
    <source>
        <strain evidence="4 5">CJ43</strain>
    </source>
</reference>
<comment type="subcellular location">
    <subcellularLocation>
        <location evidence="1">Cell outer membrane</location>
    </subcellularLocation>
</comment>
<dbReference type="AlphaFoldDB" id="A0A5C0VQC4"/>
<accession>A0A5C0VQC4</accession>
<dbReference type="GO" id="GO:0009279">
    <property type="term" value="C:cell outer membrane"/>
    <property type="evidence" value="ECO:0007669"/>
    <property type="project" value="UniProtKB-SubCell"/>
</dbReference>
<dbReference type="InterPro" id="IPR036942">
    <property type="entry name" value="Beta-barrel_TonB_sf"/>
</dbReference>
<name>A0A5C0VQC4_9SPHI</name>
<dbReference type="NCBIfam" id="TIGR04056">
    <property type="entry name" value="OMP_RagA_SusC"/>
    <property type="match status" value="1"/>
</dbReference>
<dbReference type="SUPFAM" id="SSF56935">
    <property type="entry name" value="Porins"/>
    <property type="match status" value="1"/>
</dbReference>
<gene>
    <name evidence="4" type="ORF">FYC62_16475</name>
</gene>
<protein>
    <submittedName>
        <fullName evidence="4">SusC/RagA family TonB-linked outer membrane protein</fullName>
    </submittedName>
</protein>
<dbReference type="EMBL" id="CP043329">
    <property type="protein sequence ID" value="QEK53094.1"/>
    <property type="molecule type" value="Genomic_DNA"/>
</dbReference>
<evidence type="ECO:0000256" key="1">
    <source>
        <dbReference type="ARBA" id="ARBA00004442"/>
    </source>
</evidence>
<evidence type="ECO:0000313" key="5">
    <source>
        <dbReference type="Proteomes" id="UP000323653"/>
    </source>
</evidence>
<proteinExistence type="predicted"/>
<organism evidence="4 5">
    <name type="scientific">Pedobacter aquae</name>
    <dbReference type="NCBI Taxonomy" id="2605747"/>
    <lineage>
        <taxon>Bacteria</taxon>
        <taxon>Pseudomonadati</taxon>
        <taxon>Bacteroidota</taxon>
        <taxon>Sphingobacteriia</taxon>
        <taxon>Sphingobacteriales</taxon>
        <taxon>Sphingobacteriaceae</taxon>
        <taxon>Pedobacter</taxon>
    </lineage>
</organism>
<dbReference type="InterPro" id="IPR023996">
    <property type="entry name" value="TonB-dep_OMP_SusC/RagA"/>
</dbReference>
<dbReference type="Proteomes" id="UP000323653">
    <property type="component" value="Chromosome"/>
</dbReference>
<keyword evidence="5" id="KW-1185">Reference proteome</keyword>
<dbReference type="KEGG" id="pej:FYC62_16475"/>
<dbReference type="Gene3D" id="2.40.170.20">
    <property type="entry name" value="TonB-dependent receptor, beta-barrel domain"/>
    <property type="match status" value="1"/>
</dbReference>
<evidence type="ECO:0000256" key="3">
    <source>
        <dbReference type="ARBA" id="ARBA00023237"/>
    </source>
</evidence>
<keyword evidence="2" id="KW-0472">Membrane</keyword>